<gene>
    <name evidence="1" type="ORF">HKN21_02365</name>
</gene>
<evidence type="ECO:0000313" key="2">
    <source>
        <dbReference type="Proteomes" id="UP000547674"/>
    </source>
</evidence>
<dbReference type="EMBL" id="JABDJR010000081">
    <property type="protein sequence ID" value="NNF05582.1"/>
    <property type="molecule type" value="Genomic_DNA"/>
</dbReference>
<feature type="non-terminal residue" evidence="1">
    <location>
        <position position="1"/>
    </location>
</feature>
<sequence>KEGLIQPRHQVLERTPDFKHLVNQVQAEDPEFLAQLTELFARIFLNHHGSHGVVFLHAFTGPSALRLLEFYLSREDSVRALKYAWQFAAAVYATHGDDSSLLAVAKEDLEAPNPKELIESAMETGAAHAIKMTEACLREWEVNPKPVFLFAAKHAIHTIAF</sequence>
<accession>A0A7Y2E752</accession>
<dbReference type="Proteomes" id="UP000547674">
    <property type="component" value="Unassembled WGS sequence"/>
</dbReference>
<comment type="caution">
    <text evidence="1">The sequence shown here is derived from an EMBL/GenBank/DDBJ whole genome shotgun (WGS) entry which is preliminary data.</text>
</comment>
<reference evidence="1 2" key="1">
    <citation type="submission" date="2020-03" db="EMBL/GenBank/DDBJ databases">
        <title>Metabolic flexibility allows generalist bacteria to become dominant in a frequently disturbed ecosystem.</title>
        <authorList>
            <person name="Chen Y.-J."/>
            <person name="Leung P.M."/>
            <person name="Bay S.K."/>
            <person name="Hugenholtz P."/>
            <person name="Kessler A.J."/>
            <person name="Shelley G."/>
            <person name="Waite D.W."/>
            <person name="Cook P.L."/>
            <person name="Greening C."/>
        </authorList>
    </citation>
    <scope>NUCLEOTIDE SEQUENCE [LARGE SCALE GENOMIC DNA]</scope>
    <source>
        <strain evidence="1">SS_bin_28</strain>
    </source>
</reference>
<proteinExistence type="predicted"/>
<evidence type="ECO:0000313" key="1">
    <source>
        <dbReference type="EMBL" id="NNF05582.1"/>
    </source>
</evidence>
<dbReference type="AlphaFoldDB" id="A0A7Y2E752"/>
<name>A0A7Y2E752_UNCEI</name>
<protein>
    <submittedName>
        <fullName evidence="1">Uncharacterized protein</fullName>
    </submittedName>
</protein>
<organism evidence="1 2">
    <name type="scientific">Eiseniibacteriota bacterium</name>
    <dbReference type="NCBI Taxonomy" id="2212470"/>
    <lineage>
        <taxon>Bacteria</taxon>
        <taxon>Candidatus Eiseniibacteriota</taxon>
    </lineage>
</organism>